<dbReference type="Proteomes" id="UP000054549">
    <property type="component" value="Unassembled WGS sequence"/>
</dbReference>
<feature type="non-terminal residue" evidence="1">
    <location>
        <position position="170"/>
    </location>
</feature>
<organism evidence="1 2">
    <name type="scientific">Amanita muscaria (strain Koide BX008)</name>
    <dbReference type="NCBI Taxonomy" id="946122"/>
    <lineage>
        <taxon>Eukaryota</taxon>
        <taxon>Fungi</taxon>
        <taxon>Dikarya</taxon>
        <taxon>Basidiomycota</taxon>
        <taxon>Agaricomycotina</taxon>
        <taxon>Agaricomycetes</taxon>
        <taxon>Agaricomycetidae</taxon>
        <taxon>Agaricales</taxon>
        <taxon>Pluteineae</taxon>
        <taxon>Amanitaceae</taxon>
        <taxon>Amanita</taxon>
    </lineage>
</organism>
<proteinExistence type="predicted"/>
<dbReference type="AlphaFoldDB" id="A0A0C2TJH4"/>
<sequence length="170" mass="18744">LLCLFTIPVCRAVLVNRTIDSNKGDPSTGFIPIYQPQSPWADQTCSGCYIQPDITKAFGGTWNAATYHPELQNVNVTLRFTGVAVWVFFILSNANDHGTGTTTNTQLNITIDGQYAGNFSHDPDLSTHDLIYNATVFSTSSLSNTSHELVIATNNYPIPTFLNFDWAIYT</sequence>
<reference evidence="1 2" key="1">
    <citation type="submission" date="2014-04" db="EMBL/GenBank/DDBJ databases">
        <title>Evolutionary Origins and Diversification of the Mycorrhizal Mutualists.</title>
        <authorList>
            <consortium name="DOE Joint Genome Institute"/>
            <consortium name="Mycorrhizal Genomics Consortium"/>
            <person name="Kohler A."/>
            <person name="Kuo A."/>
            <person name="Nagy L.G."/>
            <person name="Floudas D."/>
            <person name="Copeland A."/>
            <person name="Barry K.W."/>
            <person name="Cichocki N."/>
            <person name="Veneault-Fourrey C."/>
            <person name="LaButti K."/>
            <person name="Lindquist E.A."/>
            <person name="Lipzen A."/>
            <person name="Lundell T."/>
            <person name="Morin E."/>
            <person name="Murat C."/>
            <person name="Riley R."/>
            <person name="Ohm R."/>
            <person name="Sun H."/>
            <person name="Tunlid A."/>
            <person name="Henrissat B."/>
            <person name="Grigoriev I.V."/>
            <person name="Hibbett D.S."/>
            <person name="Martin F."/>
        </authorList>
    </citation>
    <scope>NUCLEOTIDE SEQUENCE [LARGE SCALE GENOMIC DNA]</scope>
    <source>
        <strain evidence="1 2">Koide BX008</strain>
    </source>
</reference>
<protein>
    <submittedName>
        <fullName evidence="1">Uncharacterized protein</fullName>
    </submittedName>
</protein>
<accession>A0A0C2TJH4</accession>
<dbReference type="Gene3D" id="2.60.120.260">
    <property type="entry name" value="Galactose-binding domain-like"/>
    <property type="match status" value="1"/>
</dbReference>
<evidence type="ECO:0000313" key="2">
    <source>
        <dbReference type="Proteomes" id="UP000054549"/>
    </source>
</evidence>
<name>A0A0C2TJH4_AMAMK</name>
<gene>
    <name evidence="1" type="ORF">M378DRAFT_36395</name>
</gene>
<feature type="non-terminal residue" evidence="1">
    <location>
        <position position="1"/>
    </location>
</feature>
<dbReference type="OrthoDB" id="2758521at2759"/>
<dbReference type="InParanoid" id="A0A0C2TJH4"/>
<dbReference type="HOGENOM" id="CLU_081164_1_0_1"/>
<dbReference type="EMBL" id="KN818233">
    <property type="protein sequence ID" value="KIL67149.1"/>
    <property type="molecule type" value="Genomic_DNA"/>
</dbReference>
<evidence type="ECO:0000313" key="1">
    <source>
        <dbReference type="EMBL" id="KIL67149.1"/>
    </source>
</evidence>
<keyword evidence="2" id="KW-1185">Reference proteome</keyword>
<dbReference type="STRING" id="946122.A0A0C2TJH4"/>